<dbReference type="InterPro" id="IPR003170">
    <property type="entry name" value="MurB"/>
</dbReference>
<comment type="subcellular location">
    <subcellularLocation>
        <location evidence="3 17">Cytoplasm</location>
    </subcellularLocation>
</comment>
<keyword evidence="7 17" id="KW-0132">Cell division</keyword>
<dbReference type="GO" id="GO:0071949">
    <property type="term" value="F:FAD binding"/>
    <property type="evidence" value="ECO:0007669"/>
    <property type="project" value="InterPro"/>
</dbReference>
<evidence type="ECO:0000256" key="2">
    <source>
        <dbReference type="ARBA" id="ARBA00003921"/>
    </source>
</evidence>
<comment type="cofactor">
    <cofactor evidence="1 17">
        <name>FAD</name>
        <dbReference type="ChEBI" id="CHEBI:57692"/>
    </cofactor>
</comment>
<keyword evidence="9 17" id="KW-0274">FAD</keyword>
<sequence>MTSTAEADTPAVPVRLAELTTLHLGGPAPALHRARTAGQVADLVGAADAAGTGVLVLGGGSNLVVADDGVPCPVVRIEISGYAVAPDPVVPGRDLVTVGAGEDWDALVARTVSDGYGELAPLSGIPGSTGATPVQNVGAYGSEIADTLVSVEVYDRTAHRAAVLTADELQLGYRTSVLRGSERAVVTAVTFALTRDEVPVRYAELARSLGVPLGGTAPAADVRTAVLELRRGKGMVLDDADPDTRSAGSFFTNPILDAERARDADSAIRARLGAEVTYPSYPVTGADPGTVKLSAAWLIDRAGFTKGHPGPRGGAALSSKHTLALTNRGGSTEDLLALAREIRDGVHAAFGVRLHPEPVFVGVDLDQASSPSSLA</sequence>
<protein>
    <recommendedName>
        <fullName evidence="17">UDP-N-acetylenolpyruvoylglucosamine reductase</fullName>
        <ecNumber evidence="17">1.3.1.98</ecNumber>
    </recommendedName>
    <alternativeName>
        <fullName evidence="17">UDP-N-acetylmuramate dehydrogenase</fullName>
    </alternativeName>
</protein>
<evidence type="ECO:0000256" key="17">
    <source>
        <dbReference type="HAMAP-Rule" id="MF_00037"/>
    </source>
</evidence>
<dbReference type="InterPro" id="IPR016166">
    <property type="entry name" value="FAD-bd_PCMH"/>
</dbReference>
<dbReference type="PANTHER" id="PTHR21071">
    <property type="entry name" value="UDP-N-ACETYLENOLPYRUVOYLGLUCOSAMINE REDUCTASE"/>
    <property type="match status" value="1"/>
</dbReference>
<dbReference type="PANTHER" id="PTHR21071:SF4">
    <property type="entry name" value="UDP-N-ACETYLENOLPYRUVOYLGLUCOSAMINE REDUCTASE"/>
    <property type="match status" value="1"/>
</dbReference>
<dbReference type="PROSITE" id="PS51387">
    <property type="entry name" value="FAD_PCMH"/>
    <property type="match status" value="1"/>
</dbReference>
<dbReference type="InterPro" id="IPR006094">
    <property type="entry name" value="Oxid_FAD_bind_N"/>
</dbReference>
<dbReference type="SUPFAM" id="SSF56194">
    <property type="entry name" value="Uridine diphospho-N-Acetylenolpyruvylglucosamine reductase, MurB, C-terminal domain"/>
    <property type="match status" value="1"/>
</dbReference>
<dbReference type="GO" id="GO:0051301">
    <property type="term" value="P:cell division"/>
    <property type="evidence" value="ECO:0007669"/>
    <property type="project" value="UniProtKB-KW"/>
</dbReference>
<dbReference type="EC" id="1.3.1.98" evidence="17"/>
<dbReference type="Gene3D" id="3.30.43.10">
    <property type="entry name" value="Uridine Diphospho-n-acetylenolpyruvylglucosamine Reductase, domain 2"/>
    <property type="match status" value="1"/>
</dbReference>
<dbReference type="Proteomes" id="UP000663801">
    <property type="component" value="Unassembled WGS sequence"/>
</dbReference>
<evidence type="ECO:0000256" key="14">
    <source>
        <dbReference type="ARBA" id="ARBA00023306"/>
    </source>
</evidence>
<dbReference type="Pfam" id="PF01565">
    <property type="entry name" value="FAD_binding_4"/>
    <property type="match status" value="1"/>
</dbReference>
<comment type="catalytic activity">
    <reaction evidence="16 17">
        <text>UDP-N-acetyl-alpha-D-muramate + NADP(+) = UDP-N-acetyl-3-O-(1-carboxyvinyl)-alpha-D-glucosamine + NADPH + H(+)</text>
        <dbReference type="Rhea" id="RHEA:12248"/>
        <dbReference type="ChEBI" id="CHEBI:15378"/>
        <dbReference type="ChEBI" id="CHEBI:57783"/>
        <dbReference type="ChEBI" id="CHEBI:58349"/>
        <dbReference type="ChEBI" id="CHEBI:68483"/>
        <dbReference type="ChEBI" id="CHEBI:70757"/>
        <dbReference type="EC" id="1.3.1.98"/>
    </reaction>
</comment>
<dbReference type="GO" id="GO:0008360">
    <property type="term" value="P:regulation of cell shape"/>
    <property type="evidence" value="ECO:0007669"/>
    <property type="project" value="UniProtKB-KW"/>
</dbReference>
<name>A0A938YRT7_9ACTN</name>
<dbReference type="Gene3D" id="3.30.465.10">
    <property type="match status" value="1"/>
</dbReference>
<evidence type="ECO:0000256" key="4">
    <source>
        <dbReference type="ARBA" id="ARBA00004752"/>
    </source>
</evidence>
<organism evidence="19 20">
    <name type="scientific">Nakamurella flavida</name>
    <dbReference type="NCBI Taxonomy" id="363630"/>
    <lineage>
        <taxon>Bacteria</taxon>
        <taxon>Bacillati</taxon>
        <taxon>Actinomycetota</taxon>
        <taxon>Actinomycetes</taxon>
        <taxon>Nakamurellales</taxon>
        <taxon>Nakamurellaceae</taxon>
        <taxon>Nakamurella</taxon>
    </lineage>
</organism>
<dbReference type="Gene3D" id="3.90.78.10">
    <property type="entry name" value="UDP-N-acetylenolpyruvoylglucosamine reductase, C-terminal domain"/>
    <property type="match status" value="1"/>
</dbReference>
<keyword evidence="13 17" id="KW-0560">Oxidoreductase</keyword>
<keyword evidence="14 17" id="KW-0131">Cell cycle</keyword>
<comment type="function">
    <text evidence="2 17">Cell wall formation.</text>
</comment>
<dbReference type="NCBIfam" id="NF010478">
    <property type="entry name" value="PRK13903.1"/>
    <property type="match status" value="1"/>
</dbReference>
<keyword evidence="20" id="KW-1185">Reference proteome</keyword>
<dbReference type="GO" id="GO:0008762">
    <property type="term" value="F:UDP-N-acetylmuramate dehydrogenase activity"/>
    <property type="evidence" value="ECO:0007669"/>
    <property type="project" value="UniProtKB-UniRule"/>
</dbReference>
<comment type="pathway">
    <text evidence="4 17">Cell wall biogenesis; peptidoglycan biosynthesis.</text>
</comment>
<accession>A0A938YRT7</accession>
<gene>
    <name evidence="17" type="primary">murB</name>
    <name evidence="19" type="ORF">JL107_14860</name>
</gene>
<dbReference type="HAMAP" id="MF_00037">
    <property type="entry name" value="MurB"/>
    <property type="match status" value="1"/>
</dbReference>
<evidence type="ECO:0000256" key="12">
    <source>
        <dbReference type="ARBA" id="ARBA00022984"/>
    </source>
</evidence>
<evidence type="ECO:0000256" key="8">
    <source>
        <dbReference type="ARBA" id="ARBA00022630"/>
    </source>
</evidence>
<comment type="caution">
    <text evidence="19">The sequence shown here is derived from an EMBL/GenBank/DDBJ whole genome shotgun (WGS) entry which is preliminary data.</text>
</comment>
<dbReference type="AlphaFoldDB" id="A0A938YRT7"/>
<feature type="active site" evidence="17">
    <location>
        <position position="357"/>
    </location>
</feature>
<evidence type="ECO:0000313" key="20">
    <source>
        <dbReference type="Proteomes" id="UP000663801"/>
    </source>
</evidence>
<proteinExistence type="inferred from homology"/>
<dbReference type="GO" id="GO:0009252">
    <property type="term" value="P:peptidoglycan biosynthetic process"/>
    <property type="evidence" value="ECO:0007669"/>
    <property type="project" value="UniProtKB-UniRule"/>
</dbReference>
<dbReference type="GO" id="GO:0071555">
    <property type="term" value="P:cell wall organization"/>
    <property type="evidence" value="ECO:0007669"/>
    <property type="project" value="UniProtKB-KW"/>
</dbReference>
<feature type="active site" evidence="17">
    <location>
        <position position="174"/>
    </location>
</feature>
<keyword evidence="12 17" id="KW-0573">Peptidoglycan synthesis</keyword>
<evidence type="ECO:0000313" key="19">
    <source>
        <dbReference type="EMBL" id="MBM9477730.1"/>
    </source>
</evidence>
<dbReference type="InterPro" id="IPR036318">
    <property type="entry name" value="FAD-bd_PCMH-like_sf"/>
</dbReference>
<keyword evidence="10 17" id="KW-0521">NADP</keyword>
<dbReference type="SUPFAM" id="SSF56176">
    <property type="entry name" value="FAD-binding/transporter-associated domain-like"/>
    <property type="match status" value="1"/>
</dbReference>
<keyword evidence="15 17" id="KW-0961">Cell wall biogenesis/degradation</keyword>
<dbReference type="GO" id="GO:0005829">
    <property type="term" value="C:cytosol"/>
    <property type="evidence" value="ECO:0007669"/>
    <property type="project" value="TreeGrafter"/>
</dbReference>
<dbReference type="InterPro" id="IPR011601">
    <property type="entry name" value="MurB_C"/>
</dbReference>
<reference evidence="19" key="1">
    <citation type="submission" date="2021-01" db="EMBL/GenBank/DDBJ databases">
        <title>KCTC 19127 draft genome.</title>
        <authorList>
            <person name="An D."/>
        </authorList>
    </citation>
    <scope>NUCLEOTIDE SEQUENCE</scope>
    <source>
        <strain evidence="19">KCTC 19127</strain>
    </source>
</reference>
<feature type="domain" description="FAD-binding PCMH-type" evidence="18">
    <location>
        <begin position="24"/>
        <end position="196"/>
    </location>
</feature>
<dbReference type="Pfam" id="PF02873">
    <property type="entry name" value="MurB_C"/>
    <property type="match status" value="1"/>
</dbReference>
<evidence type="ECO:0000256" key="10">
    <source>
        <dbReference type="ARBA" id="ARBA00022857"/>
    </source>
</evidence>
<evidence type="ECO:0000256" key="1">
    <source>
        <dbReference type="ARBA" id="ARBA00001974"/>
    </source>
</evidence>
<comment type="similarity">
    <text evidence="5 17">Belongs to the MurB family.</text>
</comment>
<keyword evidence="11 17" id="KW-0133">Cell shape</keyword>
<dbReference type="EMBL" id="JAERWL010000012">
    <property type="protein sequence ID" value="MBM9477730.1"/>
    <property type="molecule type" value="Genomic_DNA"/>
</dbReference>
<evidence type="ECO:0000256" key="6">
    <source>
        <dbReference type="ARBA" id="ARBA00022490"/>
    </source>
</evidence>
<evidence type="ECO:0000259" key="18">
    <source>
        <dbReference type="PROSITE" id="PS51387"/>
    </source>
</evidence>
<dbReference type="InterPro" id="IPR036635">
    <property type="entry name" value="MurB_C_sf"/>
</dbReference>
<evidence type="ECO:0000256" key="9">
    <source>
        <dbReference type="ARBA" id="ARBA00022827"/>
    </source>
</evidence>
<evidence type="ECO:0000256" key="16">
    <source>
        <dbReference type="ARBA" id="ARBA00048914"/>
    </source>
</evidence>
<dbReference type="InterPro" id="IPR016167">
    <property type="entry name" value="FAD-bd_PCMH_sub1"/>
</dbReference>
<keyword evidence="6 17" id="KW-0963">Cytoplasm</keyword>
<evidence type="ECO:0000256" key="15">
    <source>
        <dbReference type="ARBA" id="ARBA00023316"/>
    </source>
</evidence>
<evidence type="ECO:0000256" key="13">
    <source>
        <dbReference type="ARBA" id="ARBA00023002"/>
    </source>
</evidence>
<evidence type="ECO:0000256" key="5">
    <source>
        <dbReference type="ARBA" id="ARBA00010485"/>
    </source>
</evidence>
<evidence type="ECO:0000256" key="7">
    <source>
        <dbReference type="ARBA" id="ARBA00022618"/>
    </source>
</evidence>
<evidence type="ECO:0000256" key="11">
    <source>
        <dbReference type="ARBA" id="ARBA00022960"/>
    </source>
</evidence>
<evidence type="ECO:0000256" key="3">
    <source>
        <dbReference type="ARBA" id="ARBA00004496"/>
    </source>
</evidence>
<feature type="active site" description="Proton donor" evidence="17">
    <location>
        <position position="249"/>
    </location>
</feature>
<keyword evidence="8 17" id="KW-0285">Flavoprotein</keyword>
<dbReference type="InterPro" id="IPR016169">
    <property type="entry name" value="FAD-bd_PCMH_sub2"/>
</dbReference>